<evidence type="ECO:0008006" key="5">
    <source>
        <dbReference type="Google" id="ProtNLM"/>
    </source>
</evidence>
<dbReference type="Proteomes" id="UP000481861">
    <property type="component" value="Unassembled WGS sequence"/>
</dbReference>
<name>A0A7C8M0Y7_9PLEO</name>
<comment type="caution">
    <text evidence="3">The sequence shown here is derived from an EMBL/GenBank/DDBJ whole genome shotgun (WGS) entry which is preliminary data.</text>
</comment>
<keyword evidence="2" id="KW-1133">Transmembrane helix</keyword>
<accession>A0A7C8M0Y7</accession>
<organism evidence="3 4">
    <name type="scientific">Massariosphaeria phaeospora</name>
    <dbReference type="NCBI Taxonomy" id="100035"/>
    <lineage>
        <taxon>Eukaryota</taxon>
        <taxon>Fungi</taxon>
        <taxon>Dikarya</taxon>
        <taxon>Ascomycota</taxon>
        <taxon>Pezizomycotina</taxon>
        <taxon>Dothideomycetes</taxon>
        <taxon>Pleosporomycetidae</taxon>
        <taxon>Pleosporales</taxon>
        <taxon>Pleosporales incertae sedis</taxon>
        <taxon>Massariosphaeria</taxon>
    </lineage>
</organism>
<reference evidence="3 4" key="1">
    <citation type="submission" date="2020-01" db="EMBL/GenBank/DDBJ databases">
        <authorList>
            <consortium name="DOE Joint Genome Institute"/>
            <person name="Haridas S."/>
            <person name="Albert R."/>
            <person name="Binder M."/>
            <person name="Bloem J."/>
            <person name="Labutti K."/>
            <person name="Salamov A."/>
            <person name="Andreopoulos B."/>
            <person name="Baker S.E."/>
            <person name="Barry K."/>
            <person name="Bills G."/>
            <person name="Bluhm B.H."/>
            <person name="Cannon C."/>
            <person name="Castanera R."/>
            <person name="Culley D.E."/>
            <person name="Daum C."/>
            <person name="Ezra D."/>
            <person name="Gonzalez J.B."/>
            <person name="Henrissat B."/>
            <person name="Kuo A."/>
            <person name="Liang C."/>
            <person name="Lipzen A."/>
            <person name="Lutzoni F."/>
            <person name="Magnuson J."/>
            <person name="Mondo S."/>
            <person name="Nolan M."/>
            <person name="Ohm R."/>
            <person name="Pangilinan J."/>
            <person name="Park H.-J.H."/>
            <person name="Ramirez L."/>
            <person name="Alfaro M."/>
            <person name="Sun H."/>
            <person name="Tritt A."/>
            <person name="Yoshinaga Y."/>
            <person name="Zwiers L.-H.L."/>
            <person name="Turgeon B.G."/>
            <person name="Goodwin S.B."/>
            <person name="Spatafora J.W."/>
            <person name="Crous P.W."/>
            <person name="Grigoriev I.V."/>
        </authorList>
    </citation>
    <scope>NUCLEOTIDE SEQUENCE [LARGE SCALE GENOMIC DNA]</scope>
    <source>
        <strain evidence="3 4">CBS 611.86</strain>
    </source>
</reference>
<dbReference type="OrthoDB" id="433955at2759"/>
<evidence type="ECO:0000313" key="3">
    <source>
        <dbReference type="EMBL" id="KAF2864658.1"/>
    </source>
</evidence>
<dbReference type="AlphaFoldDB" id="A0A7C8M0Y7"/>
<sequence>MSLTDRCLAPTSSLPPVRSLRTAAECPPSHPKAAAALVDSGYASEDEDEDSRSAIDEGNSAIRADDGLERDFAVRWLTALISRAEEIEFSSEDLRERIVDDAALNWGASNILSGAICACPARFGLEQLARKPSPIVVGLGAGTGLVSLVLTLVLAGLLPHLSVVEPRVIATDYQTAVLDNLRVNISTNVLAQPGTVLQTALLDCRCCILARARDMATAGRMLALDGTFFLQATARKVGKFEGIADTVEAAFAGDACPQRDGHVLAIVEKEWLERRQGIGRGDESGYNVHNCLGLTDQLR</sequence>
<feature type="region of interest" description="Disordered" evidence="1">
    <location>
        <begin position="39"/>
        <end position="60"/>
    </location>
</feature>
<evidence type="ECO:0000256" key="2">
    <source>
        <dbReference type="SAM" id="Phobius"/>
    </source>
</evidence>
<evidence type="ECO:0000313" key="4">
    <source>
        <dbReference type="Proteomes" id="UP000481861"/>
    </source>
</evidence>
<dbReference type="Gene3D" id="3.40.50.150">
    <property type="entry name" value="Vaccinia Virus protein VP39"/>
    <property type="match status" value="1"/>
</dbReference>
<protein>
    <recommendedName>
        <fullName evidence="5">Methyltransferase-domain-containing protein</fullName>
    </recommendedName>
</protein>
<dbReference type="EMBL" id="JAADJZ010000042">
    <property type="protein sequence ID" value="KAF2864658.1"/>
    <property type="molecule type" value="Genomic_DNA"/>
</dbReference>
<feature type="transmembrane region" description="Helical" evidence="2">
    <location>
        <begin position="135"/>
        <end position="158"/>
    </location>
</feature>
<keyword evidence="4" id="KW-1185">Reference proteome</keyword>
<proteinExistence type="predicted"/>
<keyword evidence="2" id="KW-0472">Membrane</keyword>
<dbReference type="InterPro" id="IPR029063">
    <property type="entry name" value="SAM-dependent_MTases_sf"/>
</dbReference>
<evidence type="ECO:0000256" key="1">
    <source>
        <dbReference type="SAM" id="MobiDB-lite"/>
    </source>
</evidence>
<gene>
    <name evidence="3" type="ORF">BDV95DRAFT_632762</name>
</gene>
<keyword evidence="2" id="KW-0812">Transmembrane</keyword>